<dbReference type="AlphaFoldDB" id="A0A1V4KR14"/>
<dbReference type="Proteomes" id="UP000190648">
    <property type="component" value="Unassembled WGS sequence"/>
</dbReference>
<evidence type="ECO:0000313" key="1">
    <source>
        <dbReference type="EMBL" id="OPJ86888.1"/>
    </source>
</evidence>
<name>A0A1V4KR14_PATFA</name>
<gene>
    <name evidence="1" type="ORF">AV530_001524</name>
</gene>
<organism evidence="1 2">
    <name type="scientific">Patagioenas fasciata monilis</name>
    <dbReference type="NCBI Taxonomy" id="372326"/>
    <lineage>
        <taxon>Eukaryota</taxon>
        <taxon>Metazoa</taxon>
        <taxon>Chordata</taxon>
        <taxon>Craniata</taxon>
        <taxon>Vertebrata</taxon>
        <taxon>Euteleostomi</taxon>
        <taxon>Archelosauria</taxon>
        <taxon>Archosauria</taxon>
        <taxon>Dinosauria</taxon>
        <taxon>Saurischia</taxon>
        <taxon>Theropoda</taxon>
        <taxon>Coelurosauria</taxon>
        <taxon>Aves</taxon>
        <taxon>Neognathae</taxon>
        <taxon>Neoaves</taxon>
        <taxon>Columbimorphae</taxon>
        <taxon>Columbiformes</taxon>
        <taxon>Columbidae</taxon>
        <taxon>Patagioenas</taxon>
    </lineage>
</organism>
<dbReference type="EMBL" id="LSYS01002146">
    <property type="protein sequence ID" value="OPJ86888.1"/>
    <property type="molecule type" value="Genomic_DNA"/>
</dbReference>
<protein>
    <submittedName>
        <fullName evidence="1">Uncharacterized protein</fullName>
    </submittedName>
</protein>
<sequence>MKRIAHKTPVPGFEVLSRCALETVLGNRIKALAACAAARCSRCRQRWAVLSFGSAEPGTGINLARPGWRLFVRRARLGRIPRSFPSPAALTIRNKIPMNLLRDSSFRSCEIAILALKTQVLWRNRRFGLGC</sequence>
<reference evidence="1 2" key="1">
    <citation type="submission" date="2016-02" db="EMBL/GenBank/DDBJ databases">
        <title>Band-tailed pigeon sequencing and assembly.</title>
        <authorList>
            <person name="Soares A.E."/>
            <person name="Novak B.J."/>
            <person name="Rice E.S."/>
            <person name="O'Connell B."/>
            <person name="Chang D."/>
            <person name="Weber S."/>
            <person name="Shapiro B."/>
        </authorList>
    </citation>
    <scope>NUCLEOTIDE SEQUENCE [LARGE SCALE GENOMIC DNA]</scope>
    <source>
        <strain evidence="1">BTP2013</strain>
        <tissue evidence="1">Blood</tissue>
    </source>
</reference>
<keyword evidence="2" id="KW-1185">Reference proteome</keyword>
<evidence type="ECO:0000313" key="2">
    <source>
        <dbReference type="Proteomes" id="UP000190648"/>
    </source>
</evidence>
<accession>A0A1V4KR14</accession>
<proteinExistence type="predicted"/>
<comment type="caution">
    <text evidence="1">The sequence shown here is derived from an EMBL/GenBank/DDBJ whole genome shotgun (WGS) entry which is preliminary data.</text>
</comment>